<dbReference type="PROSITE" id="PS00036">
    <property type="entry name" value="BZIP_BASIC"/>
    <property type="match status" value="1"/>
</dbReference>
<reference evidence="5 6" key="1">
    <citation type="submission" date="2016-07" db="EMBL/GenBank/DDBJ databases">
        <title>Pervasive Adenine N6-methylation of Active Genes in Fungi.</title>
        <authorList>
            <consortium name="DOE Joint Genome Institute"/>
            <person name="Mondo S.J."/>
            <person name="Dannebaum R.O."/>
            <person name="Kuo R.C."/>
            <person name="Labutti K."/>
            <person name="Haridas S."/>
            <person name="Kuo A."/>
            <person name="Salamov A."/>
            <person name="Ahrendt S.R."/>
            <person name="Lipzen A."/>
            <person name="Sullivan W."/>
            <person name="Andreopoulos W.B."/>
            <person name="Clum A."/>
            <person name="Lindquist E."/>
            <person name="Daum C."/>
            <person name="Ramamoorthy G.K."/>
            <person name="Gryganskyi A."/>
            <person name="Culley D."/>
            <person name="Magnuson J.K."/>
            <person name="James T.Y."/>
            <person name="O'Malley M.A."/>
            <person name="Stajich J.E."/>
            <person name="Spatafora J.W."/>
            <person name="Visel A."/>
            <person name="Grigoriev I.V."/>
        </authorList>
    </citation>
    <scope>NUCLEOTIDE SEQUENCE [LARGE SCALE GENOMIC DNA]</scope>
    <source>
        <strain evidence="5 6">CBS 931.73</strain>
    </source>
</reference>
<dbReference type="GO" id="GO:0000976">
    <property type="term" value="F:transcription cis-regulatory region binding"/>
    <property type="evidence" value="ECO:0007669"/>
    <property type="project" value="InterPro"/>
</dbReference>
<organism evidence="5 6">
    <name type="scientific">Basidiobolus meristosporus CBS 931.73</name>
    <dbReference type="NCBI Taxonomy" id="1314790"/>
    <lineage>
        <taxon>Eukaryota</taxon>
        <taxon>Fungi</taxon>
        <taxon>Fungi incertae sedis</taxon>
        <taxon>Zoopagomycota</taxon>
        <taxon>Entomophthoromycotina</taxon>
        <taxon>Basidiobolomycetes</taxon>
        <taxon>Basidiobolales</taxon>
        <taxon>Basidiobolaceae</taxon>
        <taxon>Basidiobolus</taxon>
    </lineage>
</organism>
<dbReference type="GO" id="GO:0001228">
    <property type="term" value="F:DNA-binding transcription activator activity, RNA polymerase II-specific"/>
    <property type="evidence" value="ECO:0007669"/>
    <property type="project" value="TreeGrafter"/>
</dbReference>
<dbReference type="Gene3D" id="1.20.5.170">
    <property type="match status" value="1"/>
</dbReference>
<evidence type="ECO:0000256" key="2">
    <source>
        <dbReference type="ARBA" id="ARBA00023242"/>
    </source>
</evidence>
<sequence>MNPQSEITSNSLGDSQERDSNQDSKGCTSKRAAQNRAAQRAFRQRKEQHVKDLEKKAQQYEILTAENEILLVENEQLRHLVGRVQSGASLSELTIPKKAELASFLNNINLESSPSSHEVHKPSNSANETRPAMILQQVTATLSNNEAREPGDWEGEPFRLKYQNTDSNVLRRSTSHSSHASMANHSGFDSGDLKSKSTPMFVESDTINDQKSDSGTLQGFSNVILDKTGSLFNLQGATSESNDPSRVTGLNEHNLAFLQYGWIYDPALVQNDYHSSYCEITGTTPGEASFNDRVMGDLYSLLELGSSNHEESPLPETVGFLCYFCFVSLPQLFIFCSSFSMFIRVAQAIDLSAST</sequence>
<dbReference type="SMART" id="SM00338">
    <property type="entry name" value="BRLZ"/>
    <property type="match status" value="1"/>
</dbReference>
<dbReference type="InterPro" id="IPR050936">
    <property type="entry name" value="AP-1-like"/>
</dbReference>
<dbReference type="Proteomes" id="UP000193498">
    <property type="component" value="Unassembled WGS sequence"/>
</dbReference>
<dbReference type="EMBL" id="MCFE01000198">
    <property type="protein sequence ID" value="ORX94688.1"/>
    <property type="molecule type" value="Genomic_DNA"/>
</dbReference>
<dbReference type="AlphaFoldDB" id="A0A1Y1Y9M2"/>
<dbReference type="STRING" id="1314790.A0A1Y1Y9M2"/>
<feature type="compositionally biased region" description="Polar residues" evidence="3">
    <location>
        <begin position="1"/>
        <end position="14"/>
    </location>
</feature>
<feature type="compositionally biased region" description="Low complexity" evidence="3">
    <location>
        <begin position="31"/>
        <end position="41"/>
    </location>
</feature>
<feature type="region of interest" description="Disordered" evidence="3">
    <location>
        <begin position="1"/>
        <end position="49"/>
    </location>
</feature>
<evidence type="ECO:0000256" key="3">
    <source>
        <dbReference type="SAM" id="MobiDB-lite"/>
    </source>
</evidence>
<keyword evidence="2" id="KW-0539">Nucleus</keyword>
<dbReference type="InterPro" id="IPR046347">
    <property type="entry name" value="bZIP_sf"/>
</dbReference>
<dbReference type="PANTHER" id="PTHR40621:SF6">
    <property type="entry name" value="AP-1-LIKE TRANSCRIPTION FACTOR YAP1-RELATED"/>
    <property type="match status" value="1"/>
</dbReference>
<evidence type="ECO:0000313" key="6">
    <source>
        <dbReference type="Proteomes" id="UP000193498"/>
    </source>
</evidence>
<feature type="domain" description="BZIP" evidence="4">
    <location>
        <begin position="30"/>
        <end position="45"/>
    </location>
</feature>
<proteinExistence type="predicted"/>
<feature type="compositionally biased region" description="Low complexity" evidence="3">
    <location>
        <begin position="175"/>
        <end position="186"/>
    </location>
</feature>
<keyword evidence="6" id="KW-1185">Reference proteome</keyword>
<dbReference type="InterPro" id="IPR004827">
    <property type="entry name" value="bZIP"/>
</dbReference>
<evidence type="ECO:0000256" key="1">
    <source>
        <dbReference type="ARBA" id="ARBA00004123"/>
    </source>
</evidence>
<name>A0A1Y1Y9M2_9FUNG</name>
<dbReference type="PANTHER" id="PTHR40621">
    <property type="entry name" value="TRANSCRIPTION FACTOR KAPC-RELATED"/>
    <property type="match status" value="1"/>
</dbReference>
<dbReference type="GO" id="GO:0090575">
    <property type="term" value="C:RNA polymerase II transcription regulator complex"/>
    <property type="evidence" value="ECO:0007669"/>
    <property type="project" value="TreeGrafter"/>
</dbReference>
<protein>
    <recommendedName>
        <fullName evidence="4">BZIP domain-containing protein</fullName>
    </recommendedName>
</protein>
<gene>
    <name evidence="5" type="ORF">K493DRAFT_301903</name>
</gene>
<comment type="subcellular location">
    <subcellularLocation>
        <location evidence="1">Nucleus</location>
    </subcellularLocation>
</comment>
<evidence type="ECO:0000259" key="4">
    <source>
        <dbReference type="PROSITE" id="PS00036"/>
    </source>
</evidence>
<comment type="caution">
    <text evidence="5">The sequence shown here is derived from an EMBL/GenBank/DDBJ whole genome shotgun (WGS) entry which is preliminary data.</text>
</comment>
<feature type="region of interest" description="Disordered" evidence="3">
    <location>
        <begin position="170"/>
        <end position="195"/>
    </location>
</feature>
<dbReference type="SUPFAM" id="SSF57959">
    <property type="entry name" value="Leucine zipper domain"/>
    <property type="match status" value="1"/>
</dbReference>
<dbReference type="Pfam" id="PF00170">
    <property type="entry name" value="bZIP_1"/>
    <property type="match status" value="1"/>
</dbReference>
<dbReference type="InParanoid" id="A0A1Y1Y9M2"/>
<accession>A0A1Y1Y9M2</accession>
<evidence type="ECO:0000313" key="5">
    <source>
        <dbReference type="EMBL" id="ORX94688.1"/>
    </source>
</evidence>